<feature type="transmembrane region" description="Helical" evidence="1">
    <location>
        <begin position="93"/>
        <end position="115"/>
    </location>
</feature>
<gene>
    <name evidence="2" type="ORF">A3J98_01365</name>
</gene>
<feature type="transmembrane region" description="Helical" evidence="1">
    <location>
        <begin position="47"/>
        <end position="72"/>
    </location>
</feature>
<evidence type="ECO:0000313" key="2">
    <source>
        <dbReference type="EMBL" id="OGC44254.1"/>
    </source>
</evidence>
<dbReference type="Pfam" id="PF18895">
    <property type="entry name" value="T4SS_pilin"/>
    <property type="match status" value="1"/>
</dbReference>
<keyword evidence="1" id="KW-0812">Transmembrane</keyword>
<proteinExistence type="predicted"/>
<dbReference type="AlphaFoldDB" id="A0A1F4UH35"/>
<evidence type="ECO:0000313" key="3">
    <source>
        <dbReference type="Proteomes" id="UP000178631"/>
    </source>
</evidence>
<dbReference type="Proteomes" id="UP000178631">
    <property type="component" value="Unassembled WGS sequence"/>
</dbReference>
<organism evidence="2 3">
    <name type="scientific">candidate division WS6 bacterium RIFOXYC1_FULL_33_10</name>
    <dbReference type="NCBI Taxonomy" id="1802606"/>
    <lineage>
        <taxon>Bacteria</taxon>
        <taxon>Candidatus Dojkabacteria</taxon>
    </lineage>
</organism>
<protein>
    <submittedName>
        <fullName evidence="2">Uncharacterized protein</fullName>
    </submittedName>
</protein>
<dbReference type="InterPro" id="IPR043993">
    <property type="entry name" value="T4SS_pilin"/>
</dbReference>
<keyword evidence="1" id="KW-1133">Transmembrane helix</keyword>
<evidence type="ECO:0000256" key="1">
    <source>
        <dbReference type="SAM" id="Phobius"/>
    </source>
</evidence>
<keyword evidence="1" id="KW-0472">Membrane</keyword>
<sequence length="121" mass="13219">MVNKLSKGVSVLSTVSIMSFLFATKVSAQFMSFTTQNYDLPGPEEDLMVWVLKIINWLIGASALVAVVMIVFSGFRYITAAGDENRISKATKTLTFAIVGLVLCFISGMIVNFVLSNILNQ</sequence>
<comment type="caution">
    <text evidence="2">The sequence shown here is derived from an EMBL/GenBank/DDBJ whole genome shotgun (WGS) entry which is preliminary data.</text>
</comment>
<reference evidence="2 3" key="1">
    <citation type="journal article" date="2016" name="Nat. Commun.">
        <title>Thousands of microbial genomes shed light on interconnected biogeochemical processes in an aquifer system.</title>
        <authorList>
            <person name="Anantharaman K."/>
            <person name="Brown C.T."/>
            <person name="Hug L.A."/>
            <person name="Sharon I."/>
            <person name="Castelle C.J."/>
            <person name="Probst A.J."/>
            <person name="Thomas B.C."/>
            <person name="Singh A."/>
            <person name="Wilkins M.J."/>
            <person name="Karaoz U."/>
            <person name="Brodie E.L."/>
            <person name="Williams K.H."/>
            <person name="Hubbard S.S."/>
            <person name="Banfield J.F."/>
        </authorList>
    </citation>
    <scope>NUCLEOTIDE SEQUENCE [LARGE SCALE GENOMIC DNA]</scope>
</reference>
<dbReference type="EMBL" id="MEUP01000138">
    <property type="protein sequence ID" value="OGC44254.1"/>
    <property type="molecule type" value="Genomic_DNA"/>
</dbReference>
<accession>A0A1F4UH35</accession>
<name>A0A1F4UH35_9BACT</name>